<gene>
    <name evidence="1" type="ORF">METZ01_LOCUS85697</name>
</gene>
<evidence type="ECO:0000313" key="1">
    <source>
        <dbReference type="EMBL" id="SVA32843.1"/>
    </source>
</evidence>
<protein>
    <submittedName>
        <fullName evidence="1">Uncharacterized protein</fullName>
    </submittedName>
</protein>
<feature type="non-terminal residue" evidence="1">
    <location>
        <position position="1"/>
    </location>
</feature>
<sequence length="213" mass="21341">VAIEAGAALAPVASRPGGLLTACRRLLARRPGDGPLLWLAATALAASDQPSALGGAVDRLRSDPTGERAAIALPDGAVVVTGPGAALGVGHGERGVQVVDGEPAAVVAADIVVCRACLWGPEEWLAPEGTAAFIDAAVSAGAEVWVLAGLGTVPPRRMWDLATDGLDPGSHGLELLDTSSASFVVGPTGRTSPERASARAEGPVVPELFAGRR</sequence>
<accession>A0A381V0T9</accession>
<proteinExistence type="predicted"/>
<organism evidence="1">
    <name type="scientific">marine metagenome</name>
    <dbReference type="NCBI Taxonomy" id="408172"/>
    <lineage>
        <taxon>unclassified sequences</taxon>
        <taxon>metagenomes</taxon>
        <taxon>ecological metagenomes</taxon>
    </lineage>
</organism>
<dbReference type="EMBL" id="UINC01007351">
    <property type="protein sequence ID" value="SVA32843.1"/>
    <property type="molecule type" value="Genomic_DNA"/>
</dbReference>
<name>A0A381V0T9_9ZZZZ</name>
<reference evidence="1" key="1">
    <citation type="submission" date="2018-05" db="EMBL/GenBank/DDBJ databases">
        <authorList>
            <person name="Lanie J.A."/>
            <person name="Ng W.-L."/>
            <person name="Kazmierczak K.M."/>
            <person name="Andrzejewski T.M."/>
            <person name="Davidsen T.M."/>
            <person name="Wayne K.J."/>
            <person name="Tettelin H."/>
            <person name="Glass J.I."/>
            <person name="Rusch D."/>
            <person name="Podicherti R."/>
            <person name="Tsui H.-C.T."/>
            <person name="Winkler M.E."/>
        </authorList>
    </citation>
    <scope>NUCLEOTIDE SEQUENCE</scope>
</reference>
<dbReference type="AlphaFoldDB" id="A0A381V0T9"/>